<feature type="region of interest" description="Disordered" evidence="4">
    <location>
        <begin position="247"/>
        <end position="279"/>
    </location>
</feature>
<evidence type="ECO:0000256" key="4">
    <source>
        <dbReference type="SAM" id="MobiDB-lite"/>
    </source>
</evidence>
<feature type="compositionally biased region" description="Basic and acidic residues" evidence="4">
    <location>
        <begin position="247"/>
        <end position="258"/>
    </location>
</feature>
<feature type="region of interest" description="Disordered" evidence="4">
    <location>
        <begin position="374"/>
        <end position="399"/>
    </location>
</feature>
<dbReference type="Proteomes" id="UP000294933">
    <property type="component" value="Unassembled WGS sequence"/>
</dbReference>
<feature type="compositionally biased region" description="Low complexity" evidence="4">
    <location>
        <begin position="122"/>
        <end position="150"/>
    </location>
</feature>
<dbReference type="SUPFAM" id="SSF49899">
    <property type="entry name" value="Concanavalin A-like lectins/glucanases"/>
    <property type="match status" value="1"/>
</dbReference>
<feature type="region of interest" description="Disordered" evidence="4">
    <location>
        <begin position="14"/>
        <end position="41"/>
    </location>
</feature>
<dbReference type="InterPro" id="IPR011993">
    <property type="entry name" value="PH-like_dom_sf"/>
</dbReference>
<evidence type="ECO:0000256" key="2">
    <source>
        <dbReference type="ARBA" id="ARBA00022737"/>
    </source>
</evidence>
<dbReference type="SUPFAM" id="SSF81837">
    <property type="entry name" value="BEACH domain"/>
    <property type="match status" value="1"/>
</dbReference>
<feature type="compositionally biased region" description="Polar residues" evidence="4">
    <location>
        <begin position="817"/>
        <end position="826"/>
    </location>
</feature>
<dbReference type="SMART" id="SM00320">
    <property type="entry name" value="WD40"/>
    <property type="match status" value="4"/>
</dbReference>
<dbReference type="InterPro" id="IPR056252">
    <property type="entry name" value="Alfy-like_Arm-like"/>
</dbReference>
<evidence type="ECO:0000256" key="3">
    <source>
        <dbReference type="PROSITE-ProRule" id="PRU00221"/>
    </source>
</evidence>
<feature type="compositionally biased region" description="Basic and acidic residues" evidence="4">
    <location>
        <begin position="450"/>
        <end position="459"/>
    </location>
</feature>
<feature type="region of interest" description="Disordered" evidence="4">
    <location>
        <begin position="607"/>
        <end position="627"/>
    </location>
</feature>
<dbReference type="PROSITE" id="PS50294">
    <property type="entry name" value="WD_REPEATS_REGION"/>
    <property type="match status" value="1"/>
</dbReference>
<dbReference type="PANTHER" id="PTHR46108">
    <property type="entry name" value="BLUE CHEESE"/>
    <property type="match status" value="1"/>
</dbReference>
<evidence type="ECO:0000313" key="8">
    <source>
        <dbReference type="Proteomes" id="UP000294933"/>
    </source>
</evidence>
<dbReference type="EMBL" id="ML170200">
    <property type="protein sequence ID" value="TDL19109.1"/>
    <property type="molecule type" value="Genomic_DNA"/>
</dbReference>
<dbReference type="Pfam" id="PF23295">
    <property type="entry name" value="Arm_4"/>
    <property type="match status" value="2"/>
</dbReference>
<dbReference type="Pfam" id="PF14844">
    <property type="entry name" value="PH_BEACH"/>
    <property type="match status" value="1"/>
</dbReference>
<accession>A0A4Y7PWX8</accession>
<dbReference type="PANTHER" id="PTHR46108:SF4">
    <property type="entry name" value="BLUE CHEESE"/>
    <property type="match status" value="1"/>
</dbReference>
<dbReference type="InterPro" id="IPR023362">
    <property type="entry name" value="PH-BEACH_dom"/>
</dbReference>
<reference evidence="7 8" key="1">
    <citation type="submission" date="2018-06" db="EMBL/GenBank/DDBJ databases">
        <title>A transcriptomic atlas of mushroom development highlights an independent origin of complex multicellularity.</title>
        <authorList>
            <consortium name="DOE Joint Genome Institute"/>
            <person name="Krizsan K."/>
            <person name="Almasi E."/>
            <person name="Merenyi Z."/>
            <person name="Sahu N."/>
            <person name="Viragh M."/>
            <person name="Koszo T."/>
            <person name="Mondo S."/>
            <person name="Kiss B."/>
            <person name="Balint B."/>
            <person name="Kues U."/>
            <person name="Barry K."/>
            <person name="Hegedus J.C."/>
            <person name="Henrissat B."/>
            <person name="Johnson J."/>
            <person name="Lipzen A."/>
            <person name="Ohm R."/>
            <person name="Nagy I."/>
            <person name="Pangilinan J."/>
            <person name="Yan J."/>
            <person name="Xiong Y."/>
            <person name="Grigoriev I.V."/>
            <person name="Hibbett D.S."/>
            <person name="Nagy L.G."/>
        </authorList>
    </citation>
    <scope>NUCLEOTIDE SEQUENCE [LARGE SCALE GENOMIC DNA]</scope>
    <source>
        <strain evidence="7 8">SZMC22713</strain>
    </source>
</reference>
<dbReference type="PROSITE" id="PS51783">
    <property type="entry name" value="PH_BEACH"/>
    <property type="match status" value="1"/>
</dbReference>
<feature type="region of interest" description="Disordered" evidence="4">
    <location>
        <begin position="817"/>
        <end position="840"/>
    </location>
</feature>
<evidence type="ECO:0000259" key="6">
    <source>
        <dbReference type="PROSITE" id="PS51783"/>
    </source>
</evidence>
<feature type="region of interest" description="Disordered" evidence="4">
    <location>
        <begin position="113"/>
        <end position="151"/>
    </location>
</feature>
<dbReference type="InterPro" id="IPR013320">
    <property type="entry name" value="ConA-like_dom_sf"/>
</dbReference>
<feature type="domain" description="BEACH-type PH" evidence="6">
    <location>
        <begin position="1515"/>
        <end position="1637"/>
    </location>
</feature>
<dbReference type="Pfam" id="PF00400">
    <property type="entry name" value="WD40"/>
    <property type="match status" value="2"/>
</dbReference>
<feature type="domain" description="BEACH" evidence="5">
    <location>
        <begin position="1666"/>
        <end position="1955"/>
    </location>
</feature>
<dbReference type="InterPro" id="IPR036322">
    <property type="entry name" value="WD40_repeat_dom_sf"/>
</dbReference>
<feature type="region of interest" description="Disordered" evidence="4">
    <location>
        <begin position="432"/>
        <end position="459"/>
    </location>
</feature>
<dbReference type="InterPro" id="IPR031570">
    <property type="entry name" value="NBEA/BDCP_DUF4704"/>
</dbReference>
<dbReference type="Gene3D" id="2.30.29.30">
    <property type="entry name" value="Pleckstrin-homology domain (PH domain)/Phosphotyrosine-binding domain (PTB)"/>
    <property type="match status" value="1"/>
</dbReference>
<dbReference type="CDD" id="cd06071">
    <property type="entry name" value="Beach"/>
    <property type="match status" value="1"/>
</dbReference>
<dbReference type="SUPFAM" id="SSF50978">
    <property type="entry name" value="WD40 repeat-like"/>
    <property type="match status" value="1"/>
</dbReference>
<evidence type="ECO:0000313" key="7">
    <source>
        <dbReference type="EMBL" id="TDL19109.1"/>
    </source>
</evidence>
<keyword evidence="1 3" id="KW-0853">WD repeat</keyword>
<dbReference type="Pfam" id="PF15787">
    <property type="entry name" value="DUF4704"/>
    <property type="match status" value="1"/>
</dbReference>
<keyword evidence="2" id="KW-0677">Repeat</keyword>
<dbReference type="SUPFAM" id="SSF50729">
    <property type="entry name" value="PH domain-like"/>
    <property type="match status" value="1"/>
</dbReference>
<dbReference type="PROSITE" id="PS50082">
    <property type="entry name" value="WD_REPEATS_2"/>
    <property type="match status" value="1"/>
</dbReference>
<protein>
    <submittedName>
        <fullName evidence="7">Beach-domain-containing protein</fullName>
    </submittedName>
</protein>
<keyword evidence="8" id="KW-1185">Reference proteome</keyword>
<proteinExistence type="predicted"/>
<feature type="compositionally biased region" description="Basic and acidic residues" evidence="4">
    <location>
        <begin position="827"/>
        <end position="840"/>
    </location>
</feature>
<evidence type="ECO:0000256" key="1">
    <source>
        <dbReference type="ARBA" id="ARBA00022574"/>
    </source>
</evidence>
<dbReference type="InterPro" id="IPR019775">
    <property type="entry name" value="WD40_repeat_CS"/>
</dbReference>
<name>A0A4Y7PWX8_9AGAM</name>
<dbReference type="VEuPathDB" id="FungiDB:BD410DRAFT_830538"/>
<evidence type="ECO:0000259" key="5">
    <source>
        <dbReference type="PROSITE" id="PS50197"/>
    </source>
</evidence>
<dbReference type="PROSITE" id="PS00678">
    <property type="entry name" value="WD_REPEATS_1"/>
    <property type="match status" value="1"/>
</dbReference>
<dbReference type="OrthoDB" id="26681at2759"/>
<gene>
    <name evidence="7" type="ORF">BD410DRAFT_830538</name>
</gene>
<dbReference type="Pfam" id="PF02138">
    <property type="entry name" value="Beach"/>
    <property type="match status" value="1"/>
</dbReference>
<dbReference type="Gene3D" id="2.130.10.10">
    <property type="entry name" value="YVTN repeat-like/Quinoprotein amine dehydrogenase"/>
    <property type="match status" value="1"/>
</dbReference>
<feature type="repeat" description="WD" evidence="3">
    <location>
        <begin position="2088"/>
        <end position="2129"/>
    </location>
</feature>
<dbReference type="SMART" id="SM01026">
    <property type="entry name" value="Beach"/>
    <property type="match status" value="1"/>
</dbReference>
<dbReference type="PROSITE" id="PS50197">
    <property type="entry name" value="BEACH"/>
    <property type="match status" value="1"/>
</dbReference>
<dbReference type="InterPro" id="IPR015943">
    <property type="entry name" value="WD40/YVTN_repeat-like_dom_sf"/>
</dbReference>
<dbReference type="InterPro" id="IPR036372">
    <property type="entry name" value="BEACH_dom_sf"/>
</dbReference>
<dbReference type="InterPro" id="IPR001680">
    <property type="entry name" value="WD40_rpt"/>
</dbReference>
<sequence>MLGRLITPLRARFDISPSPRPELPTHGHGHQQQQGQEEEADAENFARDVLIELMRNSLDGIKCAEGLTARLEVMEEMHRIMVQDACTKDVFRELDGYVLLVNVLSILHASLDAPPPPPPPCNTTSTTTTPTASTTTTPTKASKSTTPTTPEGEILKRVLEGERLAFTIIAESITDHPQNRLFFETQVTYPALRQAITPLVKDPRTGVQTLGFLLGLSVGDFGVASLFSTTLFSSTLATTATAVTEDAMTKRERERERYLAVPSPSSTIAESEREGGGETDIPQLLDAVLKNSKGKGNGKGTIRNPEAFGLLVALAPLVPVPIPSAVPSHPSDNAEDSANERIMDLVYQITTHLATASHRNQCLLNALGIAGPLLHSQPQHQPQHHHPSQSRIWRDQNGSGQRQKQLVKRLLDMGVNTDIARELFRRCVLPSTTTISSSSPSSTTTTSATDADRKTAEEGRVELDAEALDLVRGLMKAKWPDHFSLEGSGCGLEVVVADDNGGRGGKGLPAGGFTFMIWMHVEHLPLPSAGSCGLFSASTSSQLATSSSGTGTGWGSGLTPSSAFFNTTSSATSASTSTFAGSSGNNGNNGNLLIQLSLRPDGYLGLASSGNTNNTDGKGKGKGMGNAAGKLEKLENARIQKGRWTHLALVHYPHRGSHSSIRIFVDGVLCESRQWAYPKPEARDAGAGVRYAVGDTGIGAGAGKKGEGEDVSWCIASAYMLSFPLPDDIPRLIHHLGPRYNANFQATDILRFLTYEASTSLNIFLSTIAASHSGSHFGVGTKTEAGIGAGADVATLVKAIKDGVNISEESFVFALSPNGSTTSSGRNEPRPTTRGLGEDSDLREPYVVNAVGHGTSRGVATIKGDVVVVNVLCLDVALWSVGGVAVALRLVELASTPHEMSRTLSVLTDAIRGCWQNSEDMERLRGYDILAHILQRKRHIINMTSYEVLFEFMGINFRTPDQSTIVNTLAYRTLALDLEIWSGTPTEIQRAHLDHFATLLKTSRYKAFNARQRIAKFGVVRKLLFVLQTAWYAQDVVRDVVAALKTVALACFSADETIKPMVSYLAANLHDESTAAASPRSTMSRIDWTHRREKAEDVLTALVSILSVPACMTKFTAALPLTRICLLLLGEHPSSRVTAQVLHLIALALKTSLSFNRKFELVSGWTILRVTLPSAWDREVQEAAFDVLLGRIHDSQKMEDGKAYTVTCPYILPAILSSLHHGLMSLPLTEDDSGNEADYSVEVLLEELLNLQSSNASFRQVFKSHSTTAIVIQAHKAFISSMTEQDATLIRVLEKMNHFLLSLALDKAVATSQKEEIMAIVQQADDILHSGLPTNTTTDSPVRPDRKSHGLLDSSRALLQLVGERAYQKTTTRIREWRKTIIASEQKRLRRTIVDLRENHRQAESFEEWRYGFSNERGIWSLDAALRRWSLDETEGPYRVRKKLEPRLEVASTTRVAQDGSRMVTEPDSDAQSIVQVEAPPWAESYEFTTTDSESDQWVDDFAEDKHRRVRHELQPGDVIEAVSTVTRIAGVDSSPGLLILGRHCLYMMDGLVENEDGEVVDVHDVPSDLLSVPGTLLELDGRQRARYWTYEQIGSLSKRTCLFRDVALEIYFKDSRNLLVVFASKKARHDISDKLSTAMALRAAAESKSPMLLRTPMFGRVSARVLSGSRDELGTAQRKWQAREISNFTYLSIINQTSGRTPGDATQYPVFPWVLADYTSESLDLTSPATFRDLSCPMGALTDARREAARSRYSNLQSVDEEPFHYGTHFSSSMIVCHFLIRLEPFTHMFKTLQGGDWDLPDRLFSDVSRSYHSASEDLRGDVRELIPEFYNCPEFLENGDNLDFGVQQNTGDKIHHVKLPPWAKRDPFLFIAEHRRALESDYVSEHLPAWVDLIWGCKQRDPESLNVFHPLSYEGSIDLDSIADPLERGATVGIIHNFGQTPRKIFQTPHPPRILSGPSTLPLGTLHGVEEDPHLLLQSPRPSSDLAMPVADLIVDVISERVLPCQKDILYVPQYPHEQIGWGFVDRSLRLFVDRKVAQVAESISCTCASFADSETFATGSRDCTVRLWLLKRKDSTTKMTQTHIMHGHTRPVVCISACRPWSIIVSGSEDGTAAIWDLNRATYVRSIWHEKDGAEGPTAVSLVAINASTGLIATCSSNTLCLHTINARQIVRLDMSQANPSQGIITSLAFHEREYSRVGILATGCRDGTITLRTWSATSTPPGETAQWKFVTLRSMRCREGANGHSPEVTALKFVGESLFHGEDTGKVYSWDLPD</sequence>
<dbReference type="InterPro" id="IPR051944">
    <property type="entry name" value="BEACH_domain_protein"/>
</dbReference>
<dbReference type="STRING" id="50990.A0A4Y7PWX8"/>
<dbReference type="Gene3D" id="1.10.1540.10">
    <property type="entry name" value="BEACH domain"/>
    <property type="match status" value="1"/>
</dbReference>
<dbReference type="InterPro" id="IPR000409">
    <property type="entry name" value="BEACH_dom"/>
</dbReference>
<feature type="compositionally biased region" description="Low complexity" evidence="4">
    <location>
        <begin position="432"/>
        <end position="449"/>
    </location>
</feature>
<organism evidence="7 8">
    <name type="scientific">Rickenella mellea</name>
    <dbReference type="NCBI Taxonomy" id="50990"/>
    <lineage>
        <taxon>Eukaryota</taxon>
        <taxon>Fungi</taxon>
        <taxon>Dikarya</taxon>
        <taxon>Basidiomycota</taxon>
        <taxon>Agaricomycotina</taxon>
        <taxon>Agaricomycetes</taxon>
        <taxon>Hymenochaetales</taxon>
        <taxon>Rickenellaceae</taxon>
        <taxon>Rickenella</taxon>
    </lineage>
</organism>